<dbReference type="Pfam" id="PF01936">
    <property type="entry name" value="NYN"/>
    <property type="match status" value="1"/>
</dbReference>
<dbReference type="OrthoDB" id="2379772at2"/>
<evidence type="ECO:0000259" key="1">
    <source>
        <dbReference type="Pfam" id="PF01936"/>
    </source>
</evidence>
<feature type="domain" description="NYN" evidence="1">
    <location>
        <begin position="3"/>
        <end position="154"/>
    </location>
</feature>
<name>A0A0P8W944_9CLOT</name>
<proteinExistence type="predicted"/>
<evidence type="ECO:0000313" key="3">
    <source>
        <dbReference type="Proteomes" id="UP000050326"/>
    </source>
</evidence>
<sequence>MFVCVFIDWENVEKTAKQEFGSVLNFEEFVQVIRSVATSNGSRLVGIQAYGDFDKGTAGLMSTLINLGIEPRHVVTKTAQEYLKGSTDIELSLDILETMYNYPHITDFLFVSGDSDLRHVIKRLQKLGKNLRLLGFKTHTSQFIIDMVNEFILLDDYPNIMRKVTQTEKEQMTLLLLSNEYVRIVIEHVDRLEKMNNKDFIGLNYLRKRLIDHYKDSVTQISDALTHCIDYEILNIYQVPNPNDPKYPTRALKLNRENQAVQYVLNK</sequence>
<dbReference type="Proteomes" id="UP000050326">
    <property type="component" value="Unassembled WGS sequence"/>
</dbReference>
<dbReference type="RefSeq" id="WP_054874382.1">
    <property type="nucleotide sequence ID" value="NZ_LKET01000027.1"/>
</dbReference>
<dbReference type="GO" id="GO:0004540">
    <property type="term" value="F:RNA nuclease activity"/>
    <property type="evidence" value="ECO:0007669"/>
    <property type="project" value="InterPro"/>
</dbReference>
<gene>
    <name evidence="2" type="ORF">OXPF_12940</name>
</gene>
<dbReference type="PANTHER" id="PTHR35458">
    <property type="entry name" value="SLR0755 PROTEIN"/>
    <property type="match status" value="1"/>
</dbReference>
<dbReference type="Gene3D" id="3.40.50.1010">
    <property type="entry name" value="5'-nuclease"/>
    <property type="match status" value="1"/>
</dbReference>
<dbReference type="PANTHER" id="PTHR35458:SF8">
    <property type="entry name" value="SLR0650 PROTEIN"/>
    <property type="match status" value="1"/>
</dbReference>
<dbReference type="EMBL" id="LKET01000027">
    <property type="protein sequence ID" value="KPU45167.1"/>
    <property type="molecule type" value="Genomic_DNA"/>
</dbReference>
<keyword evidence="3" id="KW-1185">Reference proteome</keyword>
<evidence type="ECO:0000313" key="2">
    <source>
        <dbReference type="EMBL" id="KPU45167.1"/>
    </source>
</evidence>
<dbReference type="InterPro" id="IPR047140">
    <property type="entry name" value="LabA"/>
</dbReference>
<reference evidence="2 3" key="1">
    <citation type="submission" date="2015-09" db="EMBL/GenBank/DDBJ databases">
        <title>Genome sequence of Oxobacter pfennigii DSM 3222.</title>
        <authorList>
            <person name="Poehlein A."/>
            <person name="Bengelsdorf F.R."/>
            <person name="Schiel-Bengelsdorf B."/>
            <person name="Duerre P."/>
            <person name="Daniel R."/>
        </authorList>
    </citation>
    <scope>NUCLEOTIDE SEQUENCE [LARGE SCALE GENOMIC DNA]</scope>
    <source>
        <strain evidence="2 3">DSM 3222</strain>
    </source>
</reference>
<comment type="caution">
    <text evidence="2">The sequence shown here is derived from an EMBL/GenBank/DDBJ whole genome shotgun (WGS) entry which is preliminary data.</text>
</comment>
<dbReference type="AlphaFoldDB" id="A0A0P8W944"/>
<accession>A0A0P8W944</accession>
<organism evidence="2 3">
    <name type="scientific">Oxobacter pfennigii</name>
    <dbReference type="NCBI Taxonomy" id="36849"/>
    <lineage>
        <taxon>Bacteria</taxon>
        <taxon>Bacillati</taxon>
        <taxon>Bacillota</taxon>
        <taxon>Clostridia</taxon>
        <taxon>Eubacteriales</taxon>
        <taxon>Clostridiaceae</taxon>
        <taxon>Oxobacter</taxon>
    </lineage>
</organism>
<protein>
    <submittedName>
        <fullName evidence="2">NYN domain protein</fullName>
    </submittedName>
</protein>
<dbReference type="InterPro" id="IPR021139">
    <property type="entry name" value="NYN"/>
</dbReference>